<dbReference type="InterPro" id="IPR014419">
    <property type="entry name" value="HutZ"/>
</dbReference>
<name>A0AB39HM97_9BACI</name>
<dbReference type="AlphaFoldDB" id="A0AB39HM97"/>
<protein>
    <submittedName>
        <fullName evidence="2">Pyridoxamine 5'-phosphate oxidase family protein</fullName>
    </submittedName>
</protein>
<dbReference type="PIRSF" id="PIRSF004633">
    <property type="entry name" value="UCP_PLP_oxd"/>
    <property type="match status" value="1"/>
</dbReference>
<evidence type="ECO:0000259" key="1">
    <source>
        <dbReference type="Pfam" id="PF01243"/>
    </source>
</evidence>
<gene>
    <name evidence="2" type="ORF">AB4Y30_10160</name>
</gene>
<dbReference type="RefSeq" id="WP_368652121.1">
    <property type="nucleotide sequence ID" value="NZ_CP162599.1"/>
</dbReference>
<sequence>MKKEIDLDKHRGMFQSFVEKKRTVILSFVDEDGKPFSSIAPFVKKDNKLYVYISQIAEHHDLADKSEWVDVLLVGDESETKNAFATERLRFTCKPKNLGNDDNEEIFEVFNEVFQPSLMNLLRGLDFSLFELTPHEGRYVVGFGLAFDVTIDGSMFNHVVIDKKK</sequence>
<proteinExistence type="predicted"/>
<organism evidence="2">
    <name type="scientific">Ornithinibacillus sp. 4-3</name>
    <dbReference type="NCBI Taxonomy" id="3231488"/>
    <lineage>
        <taxon>Bacteria</taxon>
        <taxon>Bacillati</taxon>
        <taxon>Bacillota</taxon>
        <taxon>Bacilli</taxon>
        <taxon>Bacillales</taxon>
        <taxon>Bacillaceae</taxon>
        <taxon>Ornithinibacillus</taxon>
    </lineage>
</organism>
<feature type="domain" description="Pyridoxamine 5'-phosphate oxidase N-terminal" evidence="1">
    <location>
        <begin position="15"/>
        <end position="140"/>
    </location>
</feature>
<evidence type="ECO:0000313" key="2">
    <source>
        <dbReference type="EMBL" id="XDK31394.1"/>
    </source>
</evidence>
<dbReference type="SUPFAM" id="SSF50475">
    <property type="entry name" value="FMN-binding split barrel"/>
    <property type="match status" value="1"/>
</dbReference>
<accession>A0AB39HM97</accession>
<reference evidence="2" key="1">
    <citation type="submission" date="2024-07" db="EMBL/GenBank/DDBJ databases">
        <title>Halotolerant mesophilic bacterium Ornithinibacillus sp. 4-3, sp. nov., isolated from soil.</title>
        <authorList>
            <person name="Sidarenka A.V."/>
            <person name="Guliayeva D.E."/>
            <person name="Leanovich S.I."/>
            <person name="Hileuskaya K.S."/>
            <person name="Akhremchuk A.E."/>
            <person name="Sikolenko M.A."/>
            <person name="Valentovich L.N."/>
        </authorList>
    </citation>
    <scope>NUCLEOTIDE SEQUENCE</scope>
    <source>
        <strain evidence="2">4-3</strain>
    </source>
</reference>
<dbReference type="EMBL" id="CP162599">
    <property type="protein sequence ID" value="XDK31394.1"/>
    <property type="molecule type" value="Genomic_DNA"/>
</dbReference>
<dbReference type="InterPro" id="IPR012349">
    <property type="entry name" value="Split_barrel_FMN-bd"/>
</dbReference>
<dbReference type="Gene3D" id="2.30.110.10">
    <property type="entry name" value="Electron Transport, Fmn-binding Protein, Chain A"/>
    <property type="match status" value="1"/>
</dbReference>
<dbReference type="InterPro" id="IPR011576">
    <property type="entry name" value="Pyridox_Oxase_N"/>
</dbReference>
<dbReference type="Pfam" id="PF01243">
    <property type="entry name" value="PNPOx_N"/>
    <property type="match status" value="1"/>
</dbReference>